<dbReference type="STRING" id="89524.SAMN05444370_104299"/>
<dbReference type="RefSeq" id="WP_093252377.1">
    <property type="nucleotide sequence ID" value="NZ_FNQM01000004.1"/>
</dbReference>
<sequence length="142" mass="15871">MNDLGYLRKQGDTYEFHYPAHGLIVRGNFAEWVLEAAAEIIAQTEKLSTDGQIEELKALAEFGEADEMEIDSAVYDAGARFEAVPQCTVSMGPMDYRWISPVGRRQGEDAEPVIARIHDMSRTRSDSFLKNVDGVDTTEIPE</sequence>
<name>A0A1H4AN60_9RHOB</name>
<dbReference type="AlphaFoldDB" id="A0A1H4AN60"/>
<keyword evidence="2" id="KW-1185">Reference proteome</keyword>
<dbReference type="OrthoDB" id="7869005at2"/>
<dbReference type="Proteomes" id="UP000198703">
    <property type="component" value="Unassembled WGS sequence"/>
</dbReference>
<gene>
    <name evidence="1" type="ORF">SAMN05444370_104299</name>
</gene>
<reference evidence="1 2" key="1">
    <citation type="submission" date="2016-10" db="EMBL/GenBank/DDBJ databases">
        <authorList>
            <person name="de Groot N.N."/>
        </authorList>
    </citation>
    <scope>NUCLEOTIDE SEQUENCE [LARGE SCALE GENOMIC DNA]</scope>
    <source>
        <strain evidence="1 2">DSM 15345</strain>
    </source>
</reference>
<evidence type="ECO:0000313" key="2">
    <source>
        <dbReference type="Proteomes" id="UP000198703"/>
    </source>
</evidence>
<proteinExistence type="predicted"/>
<evidence type="ECO:0000313" key="1">
    <source>
        <dbReference type="EMBL" id="SEA37315.1"/>
    </source>
</evidence>
<dbReference type="EMBL" id="FNQM01000004">
    <property type="protein sequence ID" value="SEA37315.1"/>
    <property type="molecule type" value="Genomic_DNA"/>
</dbReference>
<accession>A0A1H4AN60</accession>
<protein>
    <submittedName>
        <fullName evidence="1">Uncharacterized protein</fullName>
    </submittedName>
</protein>
<organism evidence="1 2">
    <name type="scientific">Rubrimonas cliftonensis</name>
    <dbReference type="NCBI Taxonomy" id="89524"/>
    <lineage>
        <taxon>Bacteria</taxon>
        <taxon>Pseudomonadati</taxon>
        <taxon>Pseudomonadota</taxon>
        <taxon>Alphaproteobacteria</taxon>
        <taxon>Rhodobacterales</taxon>
        <taxon>Paracoccaceae</taxon>
        <taxon>Rubrimonas</taxon>
    </lineage>
</organism>